<dbReference type="Proteomes" id="UP000284842">
    <property type="component" value="Unassembled WGS sequence"/>
</dbReference>
<accession>A0A409W128</accession>
<dbReference type="Pfam" id="PF13640">
    <property type="entry name" value="2OG-FeII_Oxy_3"/>
    <property type="match status" value="1"/>
</dbReference>
<dbReference type="OrthoDB" id="27483at2759"/>
<dbReference type="InterPro" id="IPR005123">
    <property type="entry name" value="Oxoglu/Fe-dep_dioxygenase_dom"/>
</dbReference>
<evidence type="ECO:0000313" key="4">
    <source>
        <dbReference type="Proteomes" id="UP000284842"/>
    </source>
</evidence>
<dbReference type="PROSITE" id="PS51471">
    <property type="entry name" value="FE2OG_OXY"/>
    <property type="match status" value="1"/>
</dbReference>
<keyword evidence="1" id="KW-0560">Oxidoreductase</keyword>
<dbReference type="InParanoid" id="A0A409W128"/>
<dbReference type="InterPro" id="IPR044862">
    <property type="entry name" value="Pro_4_hyd_alph_FE2OG_OXY"/>
</dbReference>
<dbReference type="GO" id="GO:0046872">
    <property type="term" value="F:metal ion binding"/>
    <property type="evidence" value="ECO:0007669"/>
    <property type="project" value="UniProtKB-KW"/>
</dbReference>
<sequence>MASTDFSEICKSLAESVQAEPPYISGSFAVGPNETKLFYQGTNGLGMLDFSKATDSDLEALSDACQPASFGVGGQDVLDASYRKAGKMDASNISSQFSPLAHGIVKLMREDLFKGQDAERGFRLELYKLNVYGPGSFFKAHVDTPRSENMFGSLVVILPTVHTGGSLIFRHGGKKWTFDSAAAIQVGDGTSFCRAAFTAFYSDVEHEVTPVVSGYRVSLTYNLYFTNGMGYKSQAAQIRARSSVTLGIEGHLKSLLSNPSFLPAGGYIGFRLIHRYPVHKRTDFSLLAKTLKGPDARILLACKSLGLPTSLQAFYSVPGNLFYYADPDNSEVVDEGGNRTYMFQSAIDSAHVNTEYDNMKDFLEGECKGQVVHDLTLLDATQKGSVEKKTKRQDIYWVNPEVKSATKVASSYIAYGNEASVEYVYGQVAIVVEVKDAEKRKTM</sequence>
<evidence type="ECO:0000259" key="2">
    <source>
        <dbReference type="PROSITE" id="PS51471"/>
    </source>
</evidence>
<evidence type="ECO:0000313" key="3">
    <source>
        <dbReference type="EMBL" id="PPQ72212.1"/>
    </source>
</evidence>
<comment type="caution">
    <text evidence="3">The sequence shown here is derived from an EMBL/GenBank/DDBJ whole genome shotgun (WGS) entry which is preliminary data.</text>
</comment>
<keyword evidence="1" id="KW-0479">Metal-binding</keyword>
<dbReference type="STRING" id="181874.A0A409W128"/>
<reference evidence="3 4" key="1">
    <citation type="journal article" date="2018" name="Evol. Lett.">
        <title>Horizontal gene cluster transfer increased hallucinogenic mushroom diversity.</title>
        <authorList>
            <person name="Reynolds H.T."/>
            <person name="Vijayakumar V."/>
            <person name="Gluck-Thaler E."/>
            <person name="Korotkin H.B."/>
            <person name="Matheny P.B."/>
            <person name="Slot J.C."/>
        </authorList>
    </citation>
    <scope>NUCLEOTIDE SEQUENCE [LARGE SCALE GENOMIC DNA]</scope>
    <source>
        <strain evidence="3 4">2629</strain>
    </source>
</reference>
<dbReference type="Gene3D" id="2.60.120.620">
    <property type="entry name" value="q2cbj1_9rhob like domain"/>
    <property type="match status" value="1"/>
</dbReference>
<name>A0A409W128_9AGAR</name>
<proteinExistence type="inferred from homology"/>
<organism evidence="3 4">
    <name type="scientific">Panaeolus cyanescens</name>
    <dbReference type="NCBI Taxonomy" id="181874"/>
    <lineage>
        <taxon>Eukaryota</taxon>
        <taxon>Fungi</taxon>
        <taxon>Dikarya</taxon>
        <taxon>Basidiomycota</taxon>
        <taxon>Agaricomycotina</taxon>
        <taxon>Agaricomycetes</taxon>
        <taxon>Agaricomycetidae</taxon>
        <taxon>Agaricales</taxon>
        <taxon>Agaricineae</taxon>
        <taxon>Galeropsidaceae</taxon>
        <taxon>Panaeolus</taxon>
    </lineage>
</organism>
<feature type="domain" description="Fe2OG dioxygenase" evidence="2">
    <location>
        <begin position="123"/>
        <end position="228"/>
    </location>
</feature>
<keyword evidence="1" id="KW-0408">Iron</keyword>
<dbReference type="AlphaFoldDB" id="A0A409W128"/>
<dbReference type="GO" id="GO:0016491">
    <property type="term" value="F:oxidoreductase activity"/>
    <property type="evidence" value="ECO:0007669"/>
    <property type="project" value="UniProtKB-KW"/>
</dbReference>
<protein>
    <recommendedName>
        <fullName evidence="2">Fe2OG dioxygenase domain-containing protein</fullName>
    </recommendedName>
</protein>
<evidence type="ECO:0000256" key="1">
    <source>
        <dbReference type="RuleBase" id="RU003682"/>
    </source>
</evidence>
<dbReference type="PANTHER" id="PTHR33099:SF7">
    <property type="entry name" value="MYND-TYPE DOMAIN-CONTAINING PROTEIN"/>
    <property type="match status" value="1"/>
</dbReference>
<comment type="similarity">
    <text evidence="1">Belongs to the iron/ascorbate-dependent oxidoreductase family.</text>
</comment>
<dbReference type="EMBL" id="NHTK01005881">
    <property type="protein sequence ID" value="PPQ72212.1"/>
    <property type="molecule type" value="Genomic_DNA"/>
</dbReference>
<gene>
    <name evidence="3" type="ORF">CVT24_002369</name>
</gene>
<keyword evidence="4" id="KW-1185">Reference proteome</keyword>
<dbReference type="PANTHER" id="PTHR33099">
    <property type="entry name" value="FE2OG DIOXYGENASE DOMAIN-CONTAINING PROTEIN"/>
    <property type="match status" value="1"/>
</dbReference>